<keyword evidence="6" id="KW-0032">Aminotransferase</keyword>
<dbReference type="Gene3D" id="3.90.1150.10">
    <property type="entry name" value="Aspartate Aminotransferase, domain 1"/>
    <property type="match status" value="1"/>
</dbReference>
<keyword evidence="5" id="KW-0732">Signal</keyword>
<dbReference type="GO" id="GO:0030170">
    <property type="term" value="F:pyridoxal phosphate binding"/>
    <property type="evidence" value="ECO:0007669"/>
    <property type="project" value="TreeGrafter"/>
</dbReference>
<dbReference type="PANTHER" id="PTHR30244">
    <property type="entry name" value="TRANSAMINASE"/>
    <property type="match status" value="1"/>
</dbReference>
<evidence type="ECO:0000256" key="1">
    <source>
        <dbReference type="ARBA" id="ARBA00037999"/>
    </source>
</evidence>
<dbReference type="GO" id="GO:0008483">
    <property type="term" value="F:transaminase activity"/>
    <property type="evidence" value="ECO:0007669"/>
    <property type="project" value="UniProtKB-KW"/>
</dbReference>
<feature type="modified residue" description="N6-(pyridoxal phosphate)lysine" evidence="3">
    <location>
        <position position="231"/>
    </location>
</feature>
<dbReference type="Proteomes" id="UP001431776">
    <property type="component" value="Unassembled WGS sequence"/>
</dbReference>
<dbReference type="SUPFAM" id="SSF53383">
    <property type="entry name" value="PLP-dependent transferases"/>
    <property type="match status" value="1"/>
</dbReference>
<evidence type="ECO:0000256" key="2">
    <source>
        <dbReference type="PIRSR" id="PIRSR000390-1"/>
    </source>
</evidence>
<accession>A0AAW6TT23</accession>
<organism evidence="6 7">
    <name type="scientific">Anaerobaca lacustris</name>
    <dbReference type="NCBI Taxonomy" id="3044600"/>
    <lineage>
        <taxon>Bacteria</taxon>
        <taxon>Pseudomonadati</taxon>
        <taxon>Planctomycetota</taxon>
        <taxon>Phycisphaerae</taxon>
        <taxon>Sedimentisphaerales</taxon>
        <taxon>Anaerobacaceae</taxon>
        <taxon>Anaerobaca</taxon>
    </lineage>
</organism>
<evidence type="ECO:0000256" key="4">
    <source>
        <dbReference type="RuleBase" id="RU004508"/>
    </source>
</evidence>
<sequence length="447" mass="49395">MNAQRITRRQFMGAASVGAIAAASGSIPAFAGLGGAAKLAVQGGTPVRAKRWPAWPIWDPAAEERILTILRSGNWFRGQGQTVTEFEGKYARLLGAKRCTCTVNGTNALLTAMHALDVGVGDEVIVSPYTFIATYNVVIGSSALPVFADTDPETFQINPDKIEERITERTRAIMPVHILGIPADMDRINAIAKKHKLVVIEDACQAWLAQYRGKCCGTLGDLGCFSFQNSKHLPCGEGGAVVGNDEELMDRIHSYHNCGRPYGSVKGATGYPIVGTNRRMTEYQAAILLNQMQRLEADTQRRWANGQYLTGKIKDIPGIIPCKLYEGTTRAAYHLYPFRYKKEYFNNAPRARFMAALSAEGIPCSGGYGPQYRDELIEAALTSKNFTRSFPKARLDQYRKELHFPGNDQLCQEAVWLGQNMLLTEKADMDDIANAIRKIYDNRDKLA</sequence>
<dbReference type="EC" id="2.6.1.-" evidence="6"/>
<protein>
    <submittedName>
        <fullName evidence="6">DegT/DnrJ/EryC1/StrS family aminotransferase</fullName>
        <ecNumber evidence="6">2.6.1.-</ecNumber>
    </submittedName>
</protein>
<dbReference type="PANTHER" id="PTHR30244:SF34">
    <property type="entry name" value="DTDP-4-AMINO-4,6-DIDEOXYGALACTOSE TRANSAMINASE"/>
    <property type="match status" value="1"/>
</dbReference>
<dbReference type="InterPro" id="IPR015424">
    <property type="entry name" value="PyrdxlP-dep_Trfase"/>
</dbReference>
<keyword evidence="7" id="KW-1185">Reference proteome</keyword>
<dbReference type="InterPro" id="IPR015422">
    <property type="entry name" value="PyrdxlP-dep_Trfase_small"/>
</dbReference>
<evidence type="ECO:0000256" key="3">
    <source>
        <dbReference type="PIRSR" id="PIRSR000390-2"/>
    </source>
</evidence>
<dbReference type="AlphaFoldDB" id="A0AAW6TT23"/>
<comment type="caution">
    <text evidence="6">The sequence shown here is derived from an EMBL/GenBank/DDBJ whole genome shotgun (WGS) entry which is preliminary data.</text>
</comment>
<dbReference type="Pfam" id="PF01041">
    <property type="entry name" value="DegT_DnrJ_EryC1"/>
    <property type="match status" value="1"/>
</dbReference>
<dbReference type="EMBL" id="JASCXX010000007">
    <property type="protein sequence ID" value="MDI6448838.1"/>
    <property type="molecule type" value="Genomic_DNA"/>
</dbReference>
<evidence type="ECO:0000256" key="5">
    <source>
        <dbReference type="SAM" id="SignalP"/>
    </source>
</evidence>
<proteinExistence type="inferred from homology"/>
<dbReference type="InterPro" id="IPR015421">
    <property type="entry name" value="PyrdxlP-dep_Trfase_major"/>
</dbReference>
<keyword evidence="3 4" id="KW-0663">Pyridoxal phosphate</keyword>
<dbReference type="PROSITE" id="PS51318">
    <property type="entry name" value="TAT"/>
    <property type="match status" value="1"/>
</dbReference>
<feature type="chain" id="PRO_5043655817" evidence="5">
    <location>
        <begin position="32"/>
        <end position="447"/>
    </location>
</feature>
<evidence type="ECO:0000313" key="7">
    <source>
        <dbReference type="Proteomes" id="UP001431776"/>
    </source>
</evidence>
<feature type="signal peptide" evidence="5">
    <location>
        <begin position="1"/>
        <end position="31"/>
    </location>
</feature>
<dbReference type="RefSeq" id="WP_349244249.1">
    <property type="nucleotide sequence ID" value="NZ_JASCXX010000007.1"/>
</dbReference>
<dbReference type="InterPro" id="IPR006311">
    <property type="entry name" value="TAT_signal"/>
</dbReference>
<evidence type="ECO:0000313" key="6">
    <source>
        <dbReference type="EMBL" id="MDI6448838.1"/>
    </source>
</evidence>
<gene>
    <name evidence="6" type="ORF">QJ522_07250</name>
</gene>
<dbReference type="InterPro" id="IPR000653">
    <property type="entry name" value="DegT/StrS_aminotransferase"/>
</dbReference>
<keyword evidence="6" id="KW-0808">Transferase</keyword>
<name>A0AAW6TT23_9BACT</name>
<comment type="similarity">
    <text evidence="1 4">Belongs to the DegT/DnrJ/EryC1 family.</text>
</comment>
<dbReference type="CDD" id="cd00616">
    <property type="entry name" value="AHBA_syn"/>
    <property type="match status" value="1"/>
</dbReference>
<dbReference type="GO" id="GO:0000271">
    <property type="term" value="P:polysaccharide biosynthetic process"/>
    <property type="evidence" value="ECO:0007669"/>
    <property type="project" value="TreeGrafter"/>
</dbReference>
<dbReference type="Gene3D" id="3.40.640.10">
    <property type="entry name" value="Type I PLP-dependent aspartate aminotransferase-like (Major domain)"/>
    <property type="match status" value="1"/>
</dbReference>
<feature type="active site" description="Proton acceptor" evidence="2">
    <location>
        <position position="231"/>
    </location>
</feature>
<reference evidence="6" key="1">
    <citation type="submission" date="2023-05" db="EMBL/GenBank/DDBJ databases">
        <title>Anaerotaeda fermentans gen. nov., sp. nov., a novel anaerobic planctomycete of the new family within the order Sedimentisphaerales isolated from Taman Peninsula, Russia.</title>
        <authorList>
            <person name="Khomyakova M.A."/>
            <person name="Merkel A.Y."/>
            <person name="Slobodkin A.I."/>
        </authorList>
    </citation>
    <scope>NUCLEOTIDE SEQUENCE</scope>
    <source>
        <strain evidence="6">M17dextr</strain>
    </source>
</reference>
<dbReference type="PIRSF" id="PIRSF000390">
    <property type="entry name" value="PLP_StrS"/>
    <property type="match status" value="1"/>
</dbReference>